<protein>
    <submittedName>
        <fullName evidence="1">Uncharacterized protein</fullName>
    </submittedName>
</protein>
<evidence type="ECO:0000313" key="1">
    <source>
        <dbReference type="EMBL" id="KAJ8635872.1"/>
    </source>
</evidence>
<evidence type="ECO:0000313" key="2">
    <source>
        <dbReference type="Proteomes" id="UP001234297"/>
    </source>
</evidence>
<accession>A0ACC2LR44</accession>
<proteinExistence type="predicted"/>
<keyword evidence="2" id="KW-1185">Reference proteome</keyword>
<gene>
    <name evidence="1" type="ORF">MRB53_010139</name>
</gene>
<organism evidence="1 2">
    <name type="scientific">Persea americana</name>
    <name type="common">Avocado</name>
    <dbReference type="NCBI Taxonomy" id="3435"/>
    <lineage>
        <taxon>Eukaryota</taxon>
        <taxon>Viridiplantae</taxon>
        <taxon>Streptophyta</taxon>
        <taxon>Embryophyta</taxon>
        <taxon>Tracheophyta</taxon>
        <taxon>Spermatophyta</taxon>
        <taxon>Magnoliopsida</taxon>
        <taxon>Magnoliidae</taxon>
        <taxon>Laurales</taxon>
        <taxon>Lauraceae</taxon>
        <taxon>Persea</taxon>
    </lineage>
</organism>
<dbReference type="EMBL" id="CM056811">
    <property type="protein sequence ID" value="KAJ8635872.1"/>
    <property type="molecule type" value="Genomic_DNA"/>
</dbReference>
<comment type="caution">
    <text evidence="1">The sequence shown here is derived from an EMBL/GenBank/DDBJ whole genome shotgun (WGS) entry which is preliminary data.</text>
</comment>
<reference evidence="1 2" key="1">
    <citation type="journal article" date="2022" name="Hortic Res">
        <title>A haplotype resolved chromosomal level avocado genome allows analysis of novel avocado genes.</title>
        <authorList>
            <person name="Nath O."/>
            <person name="Fletcher S.J."/>
            <person name="Hayward A."/>
            <person name="Shaw L.M."/>
            <person name="Masouleh A.K."/>
            <person name="Furtado A."/>
            <person name="Henry R.J."/>
            <person name="Mitter N."/>
        </authorList>
    </citation>
    <scope>NUCLEOTIDE SEQUENCE [LARGE SCALE GENOMIC DNA]</scope>
    <source>
        <strain evidence="2">cv. Hass</strain>
    </source>
</reference>
<sequence>MGREISHPHKPFPSSILLSESINPKLLSTSPAMAIITTTGGIDLDSDDPNLIFNVHPFLMFCGYIFIAGQAIMVYRTVMVQKKVQKFIHMVLHLIAITLGIIGIYAVFKFHNASGIANMYSLHSWLGIVTFCLYGLQWLFGFLYFWFPGAAAINRERARPLHKFAGLFIFLMAICTAMMGLVEKFFFLKLQVGTEAHLTNFIGLFIILFGFSACFSVII</sequence>
<dbReference type="Proteomes" id="UP001234297">
    <property type="component" value="Chromosome 3"/>
</dbReference>
<name>A0ACC2LR44_PERAE</name>